<dbReference type="InterPro" id="IPR036291">
    <property type="entry name" value="NAD(P)-bd_dom_sf"/>
</dbReference>
<dbReference type="Pfam" id="PF16197">
    <property type="entry name" value="KAsynt_C_assoc"/>
    <property type="match status" value="1"/>
</dbReference>
<dbReference type="InterPro" id="IPR016036">
    <property type="entry name" value="Malonyl_transacylase_ACP-bd"/>
</dbReference>
<dbReference type="PROSITE" id="PS00012">
    <property type="entry name" value="PHOSPHOPANTETHEINE"/>
    <property type="match status" value="1"/>
</dbReference>
<keyword evidence="4" id="KW-0511">Multifunctional enzyme</keyword>
<dbReference type="SUPFAM" id="SSF50129">
    <property type="entry name" value="GroES-like"/>
    <property type="match status" value="1"/>
</dbReference>
<dbReference type="InterPro" id="IPR020807">
    <property type="entry name" value="PKS_DH"/>
</dbReference>
<proteinExistence type="predicted"/>
<dbReference type="CDD" id="cd00833">
    <property type="entry name" value="PKS"/>
    <property type="match status" value="1"/>
</dbReference>
<dbReference type="SUPFAM" id="SSF51735">
    <property type="entry name" value="NAD(P)-binding Rossmann-fold domains"/>
    <property type="match status" value="3"/>
</dbReference>
<dbReference type="InterPro" id="IPR020843">
    <property type="entry name" value="ER"/>
</dbReference>
<dbReference type="InterPro" id="IPR049900">
    <property type="entry name" value="PKS_mFAS_DH"/>
</dbReference>
<dbReference type="Pfam" id="PF13602">
    <property type="entry name" value="ADH_zinc_N_2"/>
    <property type="match status" value="1"/>
</dbReference>
<feature type="region of interest" description="N-terminal hotdog fold" evidence="5">
    <location>
        <begin position="909"/>
        <end position="1026"/>
    </location>
</feature>
<dbReference type="Gene3D" id="3.40.366.10">
    <property type="entry name" value="Malonyl-Coenzyme A Acyl Carrier Protein, domain 2"/>
    <property type="match status" value="1"/>
</dbReference>
<dbReference type="Pfam" id="PF14765">
    <property type="entry name" value="PS-DH"/>
    <property type="match status" value="1"/>
</dbReference>
<dbReference type="Gene3D" id="3.30.70.3290">
    <property type="match status" value="1"/>
</dbReference>
<dbReference type="Gene3D" id="3.40.50.720">
    <property type="entry name" value="NAD(P)-binding Rossmann-like Domain"/>
    <property type="match status" value="3"/>
</dbReference>
<dbReference type="Gene3D" id="3.90.180.10">
    <property type="entry name" value="Medium-chain alcohol dehydrogenases, catalytic domain"/>
    <property type="match status" value="1"/>
</dbReference>
<dbReference type="SMART" id="SM00829">
    <property type="entry name" value="PKS_ER"/>
    <property type="match status" value="1"/>
</dbReference>
<dbReference type="InterPro" id="IPR049551">
    <property type="entry name" value="PKS_DH_C"/>
</dbReference>
<sequence length="2077" mass="216922">MIDPRGLSATRLALLGRELWAERGRVQAAEPLAVVGYACRVPGADDPEAFWRLLLEGRDEVSEVPPDRWDAEAWYDPDPATPGRASSRWGGFLREVRGFDAAFFGISPSEAERMDPQQRLALEVTWEALERSGLPTDRLAGSATGVYFAAYHDDYARMQYARPESITSRTLTGTQHSVLANRISFLLGLHGPSLAVDTACSSSLVAVHLARRALLDRDCDLAIAGGVSLMLDPPMTVALSKGGFMSPTGRCHTFDAGADGFVRGEGCGVVVLRRLSDAIERGERVLAVVRGSAVNQDGISSTLSAPNGTAQAALIRRALDEAGLAPDRVSLLEAHGTGTRLGDPIETDALAEVFASTERTDPLWLGSVKANFGHLEAAAGVTGLIKAILCLRHRTVVPQPLYHTRNPLVDLSGTPMRIPEAVEPWSPAGPRVAGVSSFGVGGTNGHVLLEEAPAGLDPAASNEAGGPLVLPLSAASAAALAARVGQVAERLDEGVPAARLCRAAARGRAHQRRFRRAFAAADADALRAALESGARGAVEADGSPPLAFAYSGQGTQWARMGLDLAAGEPVFRDALGRVHEAVLDRGGPNLIEELERTDERSRLHRTDVAQVGIFAVQVALTELLRSWGVRADAVVGHSVGEVAAAWSSGHLDFESAVAAVVARATTMQDHAGPGAMLWLGAGPDRAAALAGDRGLVIAAVNGPASTVIAGDASAVADAADLAASEGIRARTLGVEYAFHSPAMEEAASRLRSEGPAVVAGSGHGRWYSSVHAAPVESLRSDWLADNVRSPVRFADAVAAMAGDGFRHFVEIGPHPALGSDLVSTLLERGTEARIACAMHRRRDPVVEPRALVATLYEWGVDPDWEALAPGPVDVEGLPTYPWQRVDYWLPEPETGASARGTGPADSRAGRLPGVPLDSPAIDGWAWELDPAHPSLAPLLDHRIDGEPRMPATALAELCRAAGLGAGVDDPEVLDLVVLAPVALRPGAVIQALVSADRRECRLVQRDDSGRWQTVARADFGPSSGDAREPWPAPEDRDAADPWEPEGGALLDFGPAFSRLRDVRVARDRAEGSVAPGSGWPGPVDPAAVDAAAQLCVPLLADRDGLFLPFSLGRYRVFAPVPDGPLFARVRRAAQAAPDTPGFDVLLEDSDGHPLVEILGWRMRRHRGGSAALAPEWRAASLPEPTRLSAEGRWLVVGGGEVADAVADRLSAAGAESVARDLAAEGALTVRGVVLCAALEGPEREGDSAPAPDPDRHWRWAELMRGCAGLESADAPVLVVTRGAQAPGPAGRNVDPAGGIALGLARALRSERPDLRVRTVDLDAAPSAVDAGILADRLLAEIAAAEPGDGVEVALRLEGRRVTRPGELRSTGPVERPSQPVRLHQASGGRLDRFEVIAADDPAPGPGEVALHVEAAGVNFRDVLSALGMVDGSPDAGQECAGRVVAVGQGVRSVAVGDRVAAFHPGSFGTRLVLEEGALWPLPSGVDPVGAATLPVTFGTAWVALFELGGLQAGGAVLIHGGAGGVGMAAVRLALRRGATVFATAGSPARRARLEALGVAGAFDSRSTDFEGDVRAATDGEGVDLVINSLTGEAIPAGLRCLRPGGRFIELGKRELLDDAGVRAVRSDVGYRAFDLRTMVDADPGLSRRLSDALAEGLSDGSLTPLPAAVFSLSDAGDAYRRMSRGDHLGKLVLRPTAPAPDPGAAGWAVVAGGSGAIGRSTVRWLLSQGRERIAVLSRSGMPDDDALRGQAAEAGAELRSDAVDLADAEALGAVLAELRRSAPITFVVHAAGVVHDGVLSGLDRADFEAVAAPKVLGSWHLHEATRDDPVEAFLLFSAAGPWMDAAGLAAYAAANGWVEALALHRRGLGLPATALVWGPWDGGMAGRLDPQHRRRWSERGAEVWDEPGGWRVLADALTTEAPTLLAVRGVSAARASARPASPAAGDLPELQAALVGVPPEDRRAVAMEHVAAVLQRLLGRPSVDPDMPLRDLGLDSLGAIELRNTLTRSSGTPLPATVAFDHPTVRALATRLVADHEPDAETHPEEAVPSGPDVDAIAALDDDVALNLLLQELDGLG</sequence>
<keyword evidence="1" id="KW-0596">Phosphopantetheine</keyword>
<evidence type="ECO:0000256" key="2">
    <source>
        <dbReference type="ARBA" id="ARBA00022553"/>
    </source>
</evidence>
<protein>
    <submittedName>
        <fullName evidence="10">Beta-ketoacyl synthase N-terminal-like domain-containing protein</fullName>
    </submittedName>
</protein>
<gene>
    <name evidence="10" type="ORF">WI372_10915</name>
</gene>
<dbReference type="SMART" id="SM00823">
    <property type="entry name" value="PKS_PP"/>
    <property type="match status" value="1"/>
</dbReference>
<dbReference type="Pfam" id="PF00109">
    <property type="entry name" value="ketoacyl-synt"/>
    <property type="match status" value="1"/>
</dbReference>
<organism evidence="10 11">
    <name type="scientific">Gaopeijia maritima</name>
    <dbReference type="NCBI Taxonomy" id="3119007"/>
    <lineage>
        <taxon>Bacteria</taxon>
        <taxon>Pseudomonadati</taxon>
        <taxon>Gemmatimonadota</taxon>
        <taxon>Longimicrobiia</taxon>
        <taxon>Gaopeijiales</taxon>
        <taxon>Gaopeijiaceae</taxon>
        <taxon>Gaopeijia</taxon>
    </lineage>
</organism>
<feature type="domain" description="Ketosynthase family 3 (KS3)" evidence="8">
    <location>
        <begin position="29"/>
        <end position="451"/>
    </location>
</feature>
<reference evidence="10 11" key="1">
    <citation type="submission" date="2024-02" db="EMBL/GenBank/DDBJ databases">
        <title>A novel Gemmatimonadota bacterium.</title>
        <authorList>
            <person name="Du Z.-J."/>
            <person name="Ye Y.-Q."/>
        </authorList>
    </citation>
    <scope>NUCLEOTIDE SEQUENCE [LARGE SCALE GENOMIC DNA]</scope>
    <source>
        <strain evidence="10 11">DH-20</strain>
    </source>
</reference>
<dbReference type="InterPro" id="IPR018201">
    <property type="entry name" value="Ketoacyl_synth_AS"/>
</dbReference>
<dbReference type="PROSITE" id="PS52004">
    <property type="entry name" value="KS3_2"/>
    <property type="match status" value="1"/>
</dbReference>
<dbReference type="Pfam" id="PF00698">
    <property type="entry name" value="Acyl_transf_1"/>
    <property type="match status" value="1"/>
</dbReference>
<dbReference type="PROSITE" id="PS52019">
    <property type="entry name" value="PKS_MFAS_DH"/>
    <property type="match status" value="1"/>
</dbReference>
<dbReference type="Proteomes" id="UP001484239">
    <property type="component" value="Unassembled WGS sequence"/>
</dbReference>
<dbReference type="InterPro" id="IPR032821">
    <property type="entry name" value="PKS_assoc"/>
</dbReference>
<dbReference type="PANTHER" id="PTHR43775:SF37">
    <property type="entry name" value="SI:DKEY-61P9.11"/>
    <property type="match status" value="1"/>
</dbReference>
<comment type="caution">
    <text evidence="10">The sequence shown here is derived from an EMBL/GenBank/DDBJ whole genome shotgun (WGS) entry which is preliminary data.</text>
</comment>
<evidence type="ECO:0000256" key="5">
    <source>
        <dbReference type="PROSITE-ProRule" id="PRU01363"/>
    </source>
</evidence>
<dbReference type="Pfam" id="PF02801">
    <property type="entry name" value="Ketoacyl-synt_C"/>
    <property type="match status" value="1"/>
</dbReference>
<accession>A0ABU9E9Z5</accession>
<dbReference type="CDD" id="cd05274">
    <property type="entry name" value="KR_FAS_SDR_x"/>
    <property type="match status" value="1"/>
</dbReference>
<evidence type="ECO:0000256" key="6">
    <source>
        <dbReference type="SAM" id="MobiDB-lite"/>
    </source>
</evidence>
<dbReference type="SMART" id="SM00827">
    <property type="entry name" value="PKS_AT"/>
    <property type="match status" value="1"/>
</dbReference>
<name>A0ABU9E9Z5_9BACT</name>
<feature type="domain" description="Carrier" evidence="7">
    <location>
        <begin position="1960"/>
        <end position="2036"/>
    </location>
</feature>
<dbReference type="Pfam" id="PF08659">
    <property type="entry name" value="KR"/>
    <property type="match status" value="1"/>
</dbReference>
<dbReference type="SUPFAM" id="SSF47336">
    <property type="entry name" value="ACP-like"/>
    <property type="match status" value="1"/>
</dbReference>
<dbReference type="SUPFAM" id="SSF53901">
    <property type="entry name" value="Thiolase-like"/>
    <property type="match status" value="1"/>
</dbReference>
<keyword evidence="2" id="KW-0597">Phosphoprotein</keyword>
<dbReference type="InterPro" id="IPR057326">
    <property type="entry name" value="KR_dom"/>
</dbReference>
<evidence type="ECO:0000259" key="9">
    <source>
        <dbReference type="PROSITE" id="PS52019"/>
    </source>
</evidence>
<dbReference type="InterPro" id="IPR009081">
    <property type="entry name" value="PP-bd_ACP"/>
</dbReference>
<feature type="active site" description="Proton acceptor; for dehydratase activity" evidence="5">
    <location>
        <position position="941"/>
    </location>
</feature>
<evidence type="ECO:0000256" key="4">
    <source>
        <dbReference type="ARBA" id="ARBA00023268"/>
    </source>
</evidence>
<dbReference type="InterPro" id="IPR014031">
    <property type="entry name" value="Ketoacyl_synth_C"/>
</dbReference>
<dbReference type="EMBL" id="JBBHLI010000005">
    <property type="protein sequence ID" value="MEK9501489.1"/>
    <property type="molecule type" value="Genomic_DNA"/>
</dbReference>
<feature type="region of interest" description="Disordered" evidence="6">
    <location>
        <begin position="1015"/>
        <end position="1042"/>
    </location>
</feature>
<dbReference type="PROSITE" id="PS50075">
    <property type="entry name" value="CARRIER"/>
    <property type="match status" value="1"/>
</dbReference>
<dbReference type="CDD" id="cd05195">
    <property type="entry name" value="enoyl_red"/>
    <property type="match status" value="1"/>
</dbReference>
<keyword evidence="3" id="KW-0808">Transferase</keyword>
<dbReference type="InterPro" id="IPR013154">
    <property type="entry name" value="ADH-like_N"/>
</dbReference>
<evidence type="ECO:0000256" key="1">
    <source>
        <dbReference type="ARBA" id="ARBA00022450"/>
    </source>
</evidence>
<feature type="compositionally biased region" description="Basic and acidic residues" evidence="6">
    <location>
        <begin position="1025"/>
        <end position="1039"/>
    </location>
</feature>
<dbReference type="Pfam" id="PF00550">
    <property type="entry name" value="PP-binding"/>
    <property type="match status" value="1"/>
</dbReference>
<dbReference type="InterPro" id="IPR014043">
    <property type="entry name" value="Acyl_transferase_dom"/>
</dbReference>
<dbReference type="Pfam" id="PF08240">
    <property type="entry name" value="ADH_N"/>
    <property type="match status" value="1"/>
</dbReference>
<evidence type="ECO:0000313" key="11">
    <source>
        <dbReference type="Proteomes" id="UP001484239"/>
    </source>
</evidence>
<dbReference type="InterPro" id="IPR011032">
    <property type="entry name" value="GroES-like_sf"/>
</dbReference>
<evidence type="ECO:0000259" key="8">
    <source>
        <dbReference type="PROSITE" id="PS52004"/>
    </source>
</evidence>
<dbReference type="InterPro" id="IPR036736">
    <property type="entry name" value="ACP-like_sf"/>
</dbReference>
<evidence type="ECO:0000256" key="3">
    <source>
        <dbReference type="ARBA" id="ARBA00022679"/>
    </source>
</evidence>
<dbReference type="InterPro" id="IPR016039">
    <property type="entry name" value="Thiolase-like"/>
</dbReference>
<dbReference type="InterPro" id="IPR006162">
    <property type="entry name" value="Ppantetheine_attach_site"/>
</dbReference>
<dbReference type="Gene3D" id="3.10.129.110">
    <property type="entry name" value="Polyketide synthase dehydratase"/>
    <property type="match status" value="1"/>
</dbReference>
<dbReference type="Gene3D" id="3.40.47.10">
    <property type="match status" value="1"/>
</dbReference>
<evidence type="ECO:0000259" key="7">
    <source>
        <dbReference type="PROSITE" id="PS50075"/>
    </source>
</evidence>
<dbReference type="InterPro" id="IPR013968">
    <property type="entry name" value="PKS_KR"/>
</dbReference>
<feature type="region of interest" description="C-terminal hotdog fold" evidence="5">
    <location>
        <begin position="1036"/>
        <end position="1171"/>
    </location>
</feature>
<feature type="active site" description="Proton donor; for dehydratase activity" evidence="5">
    <location>
        <position position="1089"/>
    </location>
</feature>
<dbReference type="InterPro" id="IPR020841">
    <property type="entry name" value="PKS_Beta-ketoAc_synthase_dom"/>
</dbReference>
<dbReference type="InterPro" id="IPR050091">
    <property type="entry name" value="PKS_NRPS_Biosynth_Enz"/>
</dbReference>
<dbReference type="InterPro" id="IPR001227">
    <property type="entry name" value="Ac_transferase_dom_sf"/>
</dbReference>
<dbReference type="InterPro" id="IPR014030">
    <property type="entry name" value="Ketoacyl_synth_N"/>
</dbReference>
<dbReference type="Gene3D" id="1.10.1200.10">
    <property type="entry name" value="ACP-like"/>
    <property type="match status" value="1"/>
</dbReference>
<dbReference type="InterPro" id="IPR020806">
    <property type="entry name" value="PKS_PP-bd"/>
</dbReference>
<dbReference type="PANTHER" id="PTHR43775">
    <property type="entry name" value="FATTY ACID SYNTHASE"/>
    <property type="match status" value="1"/>
</dbReference>
<dbReference type="InterPro" id="IPR042104">
    <property type="entry name" value="PKS_dehydratase_sf"/>
</dbReference>
<feature type="domain" description="PKS/mFAS DH" evidence="9">
    <location>
        <begin position="909"/>
        <end position="1171"/>
    </location>
</feature>
<dbReference type="SUPFAM" id="SSF52151">
    <property type="entry name" value="FabD/lysophospholipase-like"/>
    <property type="match status" value="1"/>
</dbReference>
<dbReference type="InterPro" id="IPR016035">
    <property type="entry name" value="Acyl_Trfase/lysoPLipase"/>
</dbReference>
<dbReference type="SMART" id="SM00822">
    <property type="entry name" value="PKS_KR"/>
    <property type="match status" value="1"/>
</dbReference>
<dbReference type="RefSeq" id="WP_405286970.1">
    <property type="nucleotide sequence ID" value="NZ_JBBHLI010000005.1"/>
</dbReference>
<dbReference type="SMART" id="SM00826">
    <property type="entry name" value="PKS_DH"/>
    <property type="match status" value="1"/>
</dbReference>
<dbReference type="PROSITE" id="PS00606">
    <property type="entry name" value="KS3_1"/>
    <property type="match status" value="1"/>
</dbReference>
<dbReference type="SMART" id="SM00825">
    <property type="entry name" value="PKS_KS"/>
    <property type="match status" value="1"/>
</dbReference>
<keyword evidence="11" id="KW-1185">Reference proteome</keyword>
<dbReference type="SUPFAM" id="SSF55048">
    <property type="entry name" value="Probable ACP-binding domain of malonyl-CoA ACP transacylase"/>
    <property type="match status" value="1"/>
</dbReference>
<evidence type="ECO:0000313" key="10">
    <source>
        <dbReference type="EMBL" id="MEK9501489.1"/>
    </source>
</evidence>
<dbReference type="SMART" id="SM01294">
    <property type="entry name" value="PKS_PP_betabranch"/>
    <property type="match status" value="1"/>
</dbReference>